<evidence type="ECO:0000256" key="10">
    <source>
        <dbReference type="ARBA" id="ARBA00023145"/>
    </source>
</evidence>
<keyword evidence="9" id="KW-0378">Hydrolase</keyword>
<evidence type="ECO:0000256" key="6">
    <source>
        <dbReference type="ARBA" id="ARBA00022670"/>
    </source>
</evidence>
<feature type="signal peptide" evidence="13">
    <location>
        <begin position="1"/>
        <end position="18"/>
    </location>
</feature>
<keyword evidence="16" id="KW-1185">Reference proteome</keyword>
<feature type="region of interest" description="Disordered" evidence="12">
    <location>
        <begin position="390"/>
        <end position="421"/>
    </location>
</feature>
<keyword evidence="11" id="KW-1015">Disulfide bond</keyword>
<feature type="compositionally biased region" description="Low complexity" evidence="12">
    <location>
        <begin position="390"/>
        <end position="411"/>
    </location>
</feature>
<keyword evidence="6" id="KW-0645">Protease</keyword>
<comment type="similarity">
    <text evidence="3">Belongs to the peptidase A1 family.</text>
</comment>
<comment type="subcellular location">
    <subcellularLocation>
        <location evidence="2">Secreted</location>
    </subcellularLocation>
</comment>
<dbReference type="PANTHER" id="PTHR47966">
    <property type="entry name" value="BETA-SITE APP-CLEAVING ENZYME, ISOFORM A-RELATED"/>
    <property type="match status" value="1"/>
</dbReference>
<name>A0ABP0EAI3_9ASCO</name>
<dbReference type="PROSITE" id="PS51767">
    <property type="entry name" value="PEPTIDASE_A1"/>
    <property type="match status" value="1"/>
</dbReference>
<evidence type="ECO:0000256" key="13">
    <source>
        <dbReference type="SAM" id="SignalP"/>
    </source>
</evidence>
<dbReference type="Pfam" id="PF00026">
    <property type="entry name" value="Asp"/>
    <property type="match status" value="1"/>
</dbReference>
<dbReference type="CDD" id="cd05474">
    <property type="entry name" value="SAP_like"/>
    <property type="match status" value="1"/>
</dbReference>
<dbReference type="InterPro" id="IPR033876">
    <property type="entry name" value="SAP-like"/>
</dbReference>
<evidence type="ECO:0000313" key="15">
    <source>
        <dbReference type="EMBL" id="CAK7903434.1"/>
    </source>
</evidence>
<keyword evidence="7 13" id="KW-0732">Signal</keyword>
<evidence type="ECO:0000256" key="2">
    <source>
        <dbReference type="ARBA" id="ARBA00004613"/>
    </source>
</evidence>
<evidence type="ECO:0000256" key="1">
    <source>
        <dbReference type="ARBA" id="ARBA00001675"/>
    </source>
</evidence>
<dbReference type="InterPro" id="IPR021109">
    <property type="entry name" value="Peptidase_aspartic_dom_sf"/>
</dbReference>
<dbReference type="EC" id="3.4.23.24" evidence="4"/>
<keyword evidence="10" id="KW-0865">Zymogen</keyword>
<keyword evidence="5" id="KW-0964">Secreted</keyword>
<dbReference type="PRINTS" id="PR00792">
    <property type="entry name" value="PEPSIN"/>
</dbReference>
<evidence type="ECO:0000313" key="16">
    <source>
        <dbReference type="Proteomes" id="UP001497600"/>
    </source>
</evidence>
<dbReference type="Gene3D" id="2.40.70.10">
    <property type="entry name" value="Acid Proteases"/>
    <property type="match status" value="2"/>
</dbReference>
<evidence type="ECO:0000256" key="12">
    <source>
        <dbReference type="SAM" id="MobiDB-lite"/>
    </source>
</evidence>
<dbReference type="PANTHER" id="PTHR47966:SF65">
    <property type="entry name" value="ASPARTIC-TYPE ENDOPEPTIDASE"/>
    <property type="match status" value="1"/>
</dbReference>
<dbReference type="InterPro" id="IPR001461">
    <property type="entry name" value="Aspartic_peptidase_A1"/>
</dbReference>
<evidence type="ECO:0000256" key="8">
    <source>
        <dbReference type="ARBA" id="ARBA00022750"/>
    </source>
</evidence>
<dbReference type="InterPro" id="IPR033121">
    <property type="entry name" value="PEPTIDASE_A1"/>
</dbReference>
<sequence>MKSVLVTCMALLAGLAGAENVSQKRDDKGVIKMKLDHLNRKGYLVEMRFGSNKEKASLWLETSSSDIWLPSSGVNCTSSDSDCESLGSFNWAQSSSFHDNVTAHNFSYYFDPDSIQGIWGYDNVVVGGVEVKDLTFGVAQESIYSGGVCGIGKKEKESNLLYVNETAYENLPLKMKSQGLINKAAYSIFLNSSDAIEGQLLFGGVDHAKYEGQLVTLPKASNGPFSGPFVAMDYLYFNENPSMSNKTNVTQEIPPPYRAKINVGVEWSNLPHDIFQQFAVNVNATWNDTSSLWNVPCDSASLMTVGFAFSNISIEVPLTDLIYSPVNGTCVLTVFPFYNDESMSYISLGHNFLRHVYAVFDMEDDTVSIARAKYTDEEDIVAFSGSISSNSTAIDSSDSSNPGSSSVAAHSQPAKSSSKNEGMVHGTSILGFVAILLAHLSIF</sequence>
<organism evidence="15 16">
    <name type="scientific">[Candida] anglica</name>
    <dbReference type="NCBI Taxonomy" id="148631"/>
    <lineage>
        <taxon>Eukaryota</taxon>
        <taxon>Fungi</taxon>
        <taxon>Dikarya</taxon>
        <taxon>Ascomycota</taxon>
        <taxon>Saccharomycotina</taxon>
        <taxon>Pichiomycetes</taxon>
        <taxon>Debaryomycetaceae</taxon>
        <taxon>Kurtzmaniella</taxon>
    </lineage>
</organism>
<proteinExistence type="inferred from homology"/>
<evidence type="ECO:0000256" key="9">
    <source>
        <dbReference type="ARBA" id="ARBA00022801"/>
    </source>
</evidence>
<reference evidence="15 16" key="1">
    <citation type="submission" date="2024-01" db="EMBL/GenBank/DDBJ databases">
        <authorList>
            <consortium name="Genoscope - CEA"/>
            <person name="William W."/>
        </authorList>
    </citation>
    <scope>NUCLEOTIDE SEQUENCE [LARGE SCALE GENOMIC DNA]</scope>
    <source>
        <strain evidence="15 16">29B2s-10</strain>
    </source>
</reference>
<dbReference type="SUPFAM" id="SSF50630">
    <property type="entry name" value="Acid proteases"/>
    <property type="match status" value="1"/>
</dbReference>
<evidence type="ECO:0000256" key="4">
    <source>
        <dbReference type="ARBA" id="ARBA00013207"/>
    </source>
</evidence>
<dbReference type="Proteomes" id="UP001497600">
    <property type="component" value="Chromosome D"/>
</dbReference>
<keyword evidence="8" id="KW-0064">Aspartyl protease</keyword>
<dbReference type="EMBL" id="OZ004256">
    <property type="protein sequence ID" value="CAK7903434.1"/>
    <property type="molecule type" value="Genomic_DNA"/>
</dbReference>
<accession>A0ABP0EAI3</accession>
<evidence type="ECO:0000256" key="3">
    <source>
        <dbReference type="ARBA" id="ARBA00007447"/>
    </source>
</evidence>
<feature type="domain" description="Peptidase A1" evidence="14">
    <location>
        <begin position="43"/>
        <end position="370"/>
    </location>
</feature>
<protein>
    <recommendedName>
        <fullName evidence="4">candidapepsin</fullName>
        <ecNumber evidence="4">3.4.23.24</ecNumber>
    </recommendedName>
</protein>
<evidence type="ECO:0000256" key="5">
    <source>
        <dbReference type="ARBA" id="ARBA00022525"/>
    </source>
</evidence>
<comment type="catalytic activity">
    <reaction evidence="1">
        <text>Preferential cleavage at the carboxyl of hydrophobic amino acids, but fails to cleave 15-Leu-|-Tyr-16, 16-Tyr-|-Leu-17 and 24-Phe-|-Phe-25 of insulin B chain. Activates trypsinogen, and degrades keratin.</text>
        <dbReference type="EC" id="3.4.23.24"/>
    </reaction>
</comment>
<evidence type="ECO:0000259" key="14">
    <source>
        <dbReference type="PROSITE" id="PS51767"/>
    </source>
</evidence>
<evidence type="ECO:0000256" key="11">
    <source>
        <dbReference type="ARBA" id="ARBA00023157"/>
    </source>
</evidence>
<feature type="chain" id="PRO_5046770357" description="candidapepsin" evidence="13">
    <location>
        <begin position="19"/>
        <end position="443"/>
    </location>
</feature>
<gene>
    <name evidence="15" type="primary">SAP10</name>
    <name evidence="15" type="ORF">CAAN4_D04566</name>
</gene>
<evidence type="ECO:0000256" key="7">
    <source>
        <dbReference type="ARBA" id="ARBA00022729"/>
    </source>
</evidence>